<feature type="domain" description="Bro-N" evidence="2">
    <location>
        <begin position="1"/>
        <end position="118"/>
    </location>
</feature>
<dbReference type="PANTHER" id="PTHR36180">
    <property type="entry name" value="DNA-BINDING PROTEIN-RELATED-RELATED"/>
    <property type="match status" value="1"/>
</dbReference>
<dbReference type="Pfam" id="PF02498">
    <property type="entry name" value="Bro-N"/>
    <property type="match status" value="1"/>
</dbReference>
<dbReference type="InterPro" id="IPR003497">
    <property type="entry name" value="BRO_N_domain"/>
</dbReference>
<organism evidence="3 4">
    <name type="scientific">Streptomyces gardneri</name>
    <dbReference type="NCBI Taxonomy" id="66892"/>
    <lineage>
        <taxon>Bacteria</taxon>
        <taxon>Bacillati</taxon>
        <taxon>Actinomycetota</taxon>
        <taxon>Actinomycetes</taxon>
        <taxon>Kitasatosporales</taxon>
        <taxon>Streptomycetaceae</taxon>
        <taxon>Streptomyces</taxon>
    </lineage>
</organism>
<dbReference type="PROSITE" id="PS51750">
    <property type="entry name" value="BRO_N"/>
    <property type="match status" value="1"/>
</dbReference>
<evidence type="ECO:0000259" key="2">
    <source>
        <dbReference type="PROSITE" id="PS51750"/>
    </source>
</evidence>
<evidence type="ECO:0000313" key="4">
    <source>
        <dbReference type="Proteomes" id="UP000315226"/>
    </source>
</evidence>
<keyword evidence="1" id="KW-0175">Coiled coil</keyword>
<evidence type="ECO:0000256" key="1">
    <source>
        <dbReference type="SAM" id="Coils"/>
    </source>
</evidence>
<dbReference type="AlphaFoldDB" id="A0A4Y3RQL2"/>
<reference evidence="3 4" key="1">
    <citation type="submission" date="2019-06" db="EMBL/GenBank/DDBJ databases">
        <title>Whole genome shotgun sequence of Streptomyces gardneri NBRC 12865.</title>
        <authorList>
            <person name="Hosoyama A."/>
            <person name="Uohara A."/>
            <person name="Ohji S."/>
            <person name="Ichikawa N."/>
        </authorList>
    </citation>
    <scope>NUCLEOTIDE SEQUENCE [LARGE SCALE GENOMIC DNA]</scope>
    <source>
        <strain evidence="3 4">NBRC 12865</strain>
    </source>
</reference>
<keyword evidence="3" id="KW-0238">DNA-binding</keyword>
<protein>
    <submittedName>
        <fullName evidence="3">DNA-binding protein</fullName>
    </submittedName>
</protein>
<proteinExistence type="predicted"/>
<name>A0A4Y3RQL2_9ACTN</name>
<dbReference type="OrthoDB" id="4318391at2"/>
<dbReference type="RefSeq" id="WP_141299174.1">
    <property type="nucleotide sequence ID" value="NZ_BJMN01000036.1"/>
</dbReference>
<dbReference type="PANTHER" id="PTHR36180:SF2">
    <property type="entry name" value="BRO FAMILY PROTEIN"/>
    <property type="match status" value="1"/>
</dbReference>
<gene>
    <name evidence="3" type="ORF">SGA01_54100</name>
</gene>
<dbReference type="GO" id="GO:0003677">
    <property type="term" value="F:DNA binding"/>
    <property type="evidence" value="ECO:0007669"/>
    <property type="project" value="UniProtKB-KW"/>
</dbReference>
<evidence type="ECO:0000313" key="3">
    <source>
        <dbReference type="EMBL" id="GEB59805.1"/>
    </source>
</evidence>
<comment type="caution">
    <text evidence="3">The sequence shown here is derived from an EMBL/GenBank/DDBJ whole genome shotgun (WGS) entry which is preliminary data.</text>
</comment>
<dbReference type="Proteomes" id="UP000315226">
    <property type="component" value="Unassembled WGS sequence"/>
</dbReference>
<sequence>MDAIDIDDMVYVATGARLRRLTAPDGTHWFPVVDVAKRLGYPGTREALRTVVLPKGCLAGAGELAGSAAILALSGVRASVRMVSLPGLVQLVAACRRPEAGQFRAWVAEVVAAVQRDGGYGLEPSPVHAGFLLPPDLLDALVRLEGEFDEQAALYAAYEEHADRAELLRETRENLARAADSLARLAVPRQRTGAVVAALTPQQLVESWAITGDTRTVACCLAPALVRGGVRYRPQDVTLRTGLSGERVGDCVRILLERGCMREVGSPDPDGARIYVLP</sequence>
<keyword evidence="4" id="KW-1185">Reference proteome</keyword>
<accession>A0A4Y3RQL2</accession>
<dbReference type="EMBL" id="BJMN01000036">
    <property type="protein sequence ID" value="GEB59805.1"/>
    <property type="molecule type" value="Genomic_DNA"/>
</dbReference>
<dbReference type="SMART" id="SM01040">
    <property type="entry name" value="Bro-N"/>
    <property type="match status" value="1"/>
</dbReference>
<feature type="coiled-coil region" evidence="1">
    <location>
        <begin position="158"/>
        <end position="185"/>
    </location>
</feature>